<evidence type="ECO:0000259" key="1">
    <source>
        <dbReference type="Pfam" id="PF00196"/>
    </source>
</evidence>
<sequence>MNSKAVRMEEYQSNCPEGAMAYIADMLGAGLRDKMVATMGGTSIKIPTRIKALTDEHPLVRNLGRLDAEELVAIMPGESFYIPNGSANTGRRDAVLALITEGKNNQEVARILGISERMVRRHRSRAGLNGHELATRFGVGCQKLAAFISDTSPRQLAAQ</sequence>
<dbReference type="Pfam" id="PF00196">
    <property type="entry name" value="GerE"/>
    <property type="match status" value="1"/>
</dbReference>
<evidence type="ECO:0000313" key="2">
    <source>
        <dbReference type="EMBL" id="SFI12346.1"/>
    </source>
</evidence>
<accession>A0A1I3FMF4</accession>
<protein>
    <submittedName>
        <fullName evidence="2">Regulatory protein, luxR family</fullName>
    </submittedName>
</protein>
<dbReference type="GO" id="GO:0003677">
    <property type="term" value="F:DNA binding"/>
    <property type="evidence" value="ECO:0007669"/>
    <property type="project" value="InterPro"/>
</dbReference>
<dbReference type="Proteomes" id="UP000183635">
    <property type="component" value="Unassembled WGS sequence"/>
</dbReference>
<gene>
    <name evidence="2" type="ORF">SAMN04488021_1861</name>
</gene>
<keyword evidence="3" id="KW-1185">Reference proteome</keyword>
<dbReference type="Gene3D" id="1.10.10.10">
    <property type="entry name" value="Winged helix-like DNA-binding domain superfamily/Winged helix DNA-binding domain"/>
    <property type="match status" value="1"/>
</dbReference>
<dbReference type="InterPro" id="IPR016032">
    <property type="entry name" value="Sig_transdc_resp-reg_C-effctor"/>
</dbReference>
<dbReference type="RefSeq" id="WP_074971308.1">
    <property type="nucleotide sequence ID" value="NZ_CBCRYP010000099.1"/>
</dbReference>
<reference evidence="2 3" key="1">
    <citation type="submission" date="2016-10" db="EMBL/GenBank/DDBJ databases">
        <authorList>
            <person name="de Groot N.N."/>
        </authorList>
    </citation>
    <scope>NUCLEOTIDE SEQUENCE [LARGE SCALE GENOMIC DNA]</scope>
    <source>
        <strain evidence="2 3">DSM 8537</strain>
    </source>
</reference>
<dbReference type="OrthoDB" id="9814495at2"/>
<feature type="domain" description="HTH luxR-type" evidence="1">
    <location>
        <begin position="91"/>
        <end position="125"/>
    </location>
</feature>
<dbReference type="InterPro" id="IPR036388">
    <property type="entry name" value="WH-like_DNA-bd_sf"/>
</dbReference>
<dbReference type="EMBL" id="FOPU01000086">
    <property type="protein sequence ID" value="SFI12346.1"/>
    <property type="molecule type" value="Genomic_DNA"/>
</dbReference>
<name>A0A1I3FMF4_9RHOB</name>
<proteinExistence type="predicted"/>
<dbReference type="GO" id="GO:0006355">
    <property type="term" value="P:regulation of DNA-templated transcription"/>
    <property type="evidence" value="ECO:0007669"/>
    <property type="project" value="InterPro"/>
</dbReference>
<organism evidence="2 3">
    <name type="scientific">Paracoccus aminovorans</name>
    <dbReference type="NCBI Taxonomy" id="34004"/>
    <lineage>
        <taxon>Bacteria</taxon>
        <taxon>Pseudomonadati</taxon>
        <taxon>Pseudomonadota</taxon>
        <taxon>Alphaproteobacteria</taxon>
        <taxon>Rhodobacterales</taxon>
        <taxon>Paracoccaceae</taxon>
        <taxon>Paracoccus</taxon>
    </lineage>
</organism>
<dbReference type="AlphaFoldDB" id="A0A1I3FMF4"/>
<evidence type="ECO:0000313" key="3">
    <source>
        <dbReference type="Proteomes" id="UP000183635"/>
    </source>
</evidence>
<dbReference type="InterPro" id="IPR000792">
    <property type="entry name" value="Tscrpt_reg_LuxR_C"/>
</dbReference>
<dbReference type="SUPFAM" id="SSF46894">
    <property type="entry name" value="C-terminal effector domain of the bipartite response regulators"/>
    <property type="match status" value="1"/>
</dbReference>